<dbReference type="GO" id="GO:0006412">
    <property type="term" value="P:translation"/>
    <property type="evidence" value="ECO:0007669"/>
    <property type="project" value="UniProtKB-KW"/>
</dbReference>
<dbReference type="InterPro" id="IPR036191">
    <property type="entry name" value="RRF_sf"/>
</dbReference>
<dbReference type="PANTHER" id="PTHR20982">
    <property type="entry name" value="RIBOSOME RECYCLING FACTOR"/>
    <property type="match status" value="1"/>
</dbReference>
<dbReference type="PANTHER" id="PTHR20982:SF3">
    <property type="entry name" value="MITOCHONDRIAL RIBOSOME RECYCLING FACTOR PSEUDO 1"/>
    <property type="match status" value="1"/>
</dbReference>
<evidence type="ECO:0000313" key="6">
    <source>
        <dbReference type="EMBL" id="KZC03929.1"/>
    </source>
</evidence>
<dbReference type="STRING" id="178035.A0A154NW70"/>
<evidence type="ECO:0000256" key="4">
    <source>
        <dbReference type="ARBA" id="ARBA00033107"/>
    </source>
</evidence>
<keyword evidence="3" id="KW-0648">Protein biosynthesis</keyword>
<accession>A0A154NW70</accession>
<dbReference type="GO" id="GO:0043023">
    <property type="term" value="F:ribosomal large subunit binding"/>
    <property type="evidence" value="ECO:0007669"/>
    <property type="project" value="TreeGrafter"/>
</dbReference>
<keyword evidence="7" id="KW-1185">Reference proteome</keyword>
<reference evidence="6 7" key="1">
    <citation type="submission" date="2015-07" db="EMBL/GenBank/DDBJ databases">
        <title>The genome of Dufourea novaeangliae.</title>
        <authorList>
            <person name="Pan H."/>
            <person name="Kapheim K."/>
        </authorList>
    </citation>
    <scope>NUCLEOTIDE SEQUENCE [LARGE SCALE GENOMIC DNA]</scope>
    <source>
        <strain evidence="6">0120121106</strain>
        <tissue evidence="6">Whole body</tissue>
    </source>
</reference>
<protein>
    <recommendedName>
        <fullName evidence="2">Ribosome-recycling factor, mitochondrial</fullName>
    </recommendedName>
    <alternativeName>
        <fullName evidence="4">Ribosome-releasing factor, mitochondrial</fullName>
    </alternativeName>
</protein>
<dbReference type="InterPro" id="IPR023584">
    <property type="entry name" value="Ribosome_recyc_fac_dom"/>
</dbReference>
<dbReference type="GO" id="GO:0005739">
    <property type="term" value="C:mitochondrion"/>
    <property type="evidence" value="ECO:0007669"/>
    <property type="project" value="TreeGrafter"/>
</dbReference>
<dbReference type="SUPFAM" id="SSF55194">
    <property type="entry name" value="Ribosome recycling factor, RRF"/>
    <property type="match status" value="1"/>
</dbReference>
<dbReference type="EMBL" id="KQ434772">
    <property type="protein sequence ID" value="KZC03929.1"/>
    <property type="molecule type" value="Genomic_DNA"/>
</dbReference>
<evidence type="ECO:0000256" key="3">
    <source>
        <dbReference type="ARBA" id="ARBA00022917"/>
    </source>
</evidence>
<dbReference type="InterPro" id="IPR002661">
    <property type="entry name" value="Ribosome_recyc_fac"/>
</dbReference>
<dbReference type="Gene3D" id="3.30.1360.40">
    <property type="match status" value="1"/>
</dbReference>
<comment type="similarity">
    <text evidence="1">Belongs to the RRF family.</text>
</comment>
<sequence>MLRLKNPLIEHGKNLHHFRQIRNIVAWCHISGEQFNQYNFVQLNTLKSFSTTRTLLKGKDRGRDKKKSQSVHTDLNELAEVVSVEHMMQQFDKAIEQYKDSMIKHVTLRTSIGAIEELMVKCDEDEYQLQEIVQIARNPKLIKLDASIFPEMISHIHKALSQSSMNLNPQQEGTTIYIQIPKVTKEHRENLAKTAKIYFVKCKDNITNVRNKYTQDIKKKKSLPIDLASRATVYVDNISHEYIDKADKLLKTKQKELLGDS</sequence>
<dbReference type="Pfam" id="PF01765">
    <property type="entry name" value="RRF"/>
    <property type="match status" value="1"/>
</dbReference>
<name>A0A154NW70_DUFNO</name>
<evidence type="ECO:0000256" key="2">
    <source>
        <dbReference type="ARBA" id="ARBA00020581"/>
    </source>
</evidence>
<evidence type="ECO:0000256" key="1">
    <source>
        <dbReference type="ARBA" id="ARBA00005912"/>
    </source>
</evidence>
<dbReference type="OrthoDB" id="407355at2759"/>
<evidence type="ECO:0000259" key="5">
    <source>
        <dbReference type="Pfam" id="PF01765"/>
    </source>
</evidence>
<organism evidence="6 7">
    <name type="scientific">Dufourea novaeangliae</name>
    <name type="common">Sweat bee</name>
    <dbReference type="NCBI Taxonomy" id="178035"/>
    <lineage>
        <taxon>Eukaryota</taxon>
        <taxon>Metazoa</taxon>
        <taxon>Ecdysozoa</taxon>
        <taxon>Arthropoda</taxon>
        <taxon>Hexapoda</taxon>
        <taxon>Insecta</taxon>
        <taxon>Pterygota</taxon>
        <taxon>Neoptera</taxon>
        <taxon>Endopterygota</taxon>
        <taxon>Hymenoptera</taxon>
        <taxon>Apocrita</taxon>
        <taxon>Aculeata</taxon>
        <taxon>Apoidea</taxon>
        <taxon>Anthophila</taxon>
        <taxon>Halictidae</taxon>
        <taxon>Rophitinae</taxon>
        <taxon>Dufourea</taxon>
    </lineage>
</organism>
<gene>
    <name evidence="6" type="ORF">WN55_00109</name>
</gene>
<proteinExistence type="inferred from homology"/>
<dbReference type="Proteomes" id="UP000076502">
    <property type="component" value="Unassembled WGS sequence"/>
</dbReference>
<dbReference type="AlphaFoldDB" id="A0A154NW70"/>
<dbReference type="Gene3D" id="1.10.132.20">
    <property type="entry name" value="Ribosome-recycling factor"/>
    <property type="match status" value="1"/>
</dbReference>
<evidence type="ECO:0000313" key="7">
    <source>
        <dbReference type="Proteomes" id="UP000076502"/>
    </source>
</evidence>
<feature type="domain" description="Ribosome recycling factor" evidence="5">
    <location>
        <begin position="99"/>
        <end position="258"/>
    </location>
</feature>